<keyword evidence="2" id="KW-0812">Transmembrane</keyword>
<name>A0A1H9EY46_9GAMM</name>
<dbReference type="STRING" id="489703.SAMN04488038_105176"/>
<accession>A0A1H9EY46</accession>
<organism evidence="3 4">
    <name type="scientific">Solimonas aquatica</name>
    <dbReference type="NCBI Taxonomy" id="489703"/>
    <lineage>
        <taxon>Bacteria</taxon>
        <taxon>Pseudomonadati</taxon>
        <taxon>Pseudomonadota</taxon>
        <taxon>Gammaproteobacteria</taxon>
        <taxon>Nevskiales</taxon>
        <taxon>Nevskiaceae</taxon>
        <taxon>Solimonas</taxon>
    </lineage>
</organism>
<protein>
    <submittedName>
        <fullName evidence="3">Uncharacterized protein</fullName>
    </submittedName>
</protein>
<keyword evidence="2" id="KW-1133">Transmembrane helix</keyword>
<evidence type="ECO:0000313" key="3">
    <source>
        <dbReference type="EMBL" id="SEQ29898.1"/>
    </source>
</evidence>
<gene>
    <name evidence="3" type="ORF">SAMN04488038_105176</name>
</gene>
<sequence length="410" mass="41924">MNLSPISAAPSAGARISWFSLFHPQSRLASALLLALAFGSASARPLSYTAATVEPMPAGAQGEAAVPASPDGSAEPSPSSELAQGGDVQAKAGAGSAIQLSTPASYSANFSTNTAHIAVAKVSNTSSTVTSGALRLELWASKSDYNGGSLNGYRLAVLPLHASGSSSTQLAPGAYFHDISQDVLVDTVPPPGTYYPVLMVTEYTSACTSNDGYCFDDYLKLTPQLQVASSGGTSSNAVEVVGATSSTPDYLAQTVRFKVAELHNGSLTRTSGSLRLELWATTSAYSGGSISGYRMAVAPLAGLSNTNSQGTLRPAGSFTNLDTTVPISSQPPQGSYSGTLIVSEYNQSCGTSDGYCIVDWVSYADPYQVPLTSVPDTSGNLGGGGGGALGWLSLSLLGLGAGFARVLRRR</sequence>
<keyword evidence="2" id="KW-0472">Membrane</keyword>
<keyword evidence="4" id="KW-1185">Reference proteome</keyword>
<feature type="region of interest" description="Disordered" evidence="1">
    <location>
        <begin position="59"/>
        <end position="88"/>
    </location>
</feature>
<dbReference type="OrthoDB" id="9179253at2"/>
<feature type="transmembrane region" description="Helical" evidence="2">
    <location>
        <begin position="388"/>
        <end position="407"/>
    </location>
</feature>
<evidence type="ECO:0000313" key="4">
    <source>
        <dbReference type="Proteomes" id="UP000199233"/>
    </source>
</evidence>
<dbReference type="AlphaFoldDB" id="A0A1H9EY46"/>
<evidence type="ECO:0000256" key="2">
    <source>
        <dbReference type="SAM" id="Phobius"/>
    </source>
</evidence>
<proteinExistence type="predicted"/>
<evidence type="ECO:0000256" key="1">
    <source>
        <dbReference type="SAM" id="MobiDB-lite"/>
    </source>
</evidence>
<dbReference type="Proteomes" id="UP000199233">
    <property type="component" value="Unassembled WGS sequence"/>
</dbReference>
<dbReference type="RefSeq" id="WP_143068885.1">
    <property type="nucleotide sequence ID" value="NZ_FOFS01000005.1"/>
</dbReference>
<reference evidence="3 4" key="1">
    <citation type="submission" date="2016-10" db="EMBL/GenBank/DDBJ databases">
        <authorList>
            <person name="de Groot N.N."/>
        </authorList>
    </citation>
    <scope>NUCLEOTIDE SEQUENCE [LARGE SCALE GENOMIC DNA]</scope>
    <source>
        <strain evidence="3 4">DSM 25927</strain>
    </source>
</reference>
<dbReference type="EMBL" id="FOFS01000005">
    <property type="protein sequence ID" value="SEQ29898.1"/>
    <property type="molecule type" value="Genomic_DNA"/>
</dbReference>